<dbReference type="GO" id="GO:0005634">
    <property type="term" value="C:nucleus"/>
    <property type="evidence" value="ECO:0007669"/>
    <property type="project" value="TreeGrafter"/>
</dbReference>
<feature type="region of interest" description="Disordered" evidence="4">
    <location>
        <begin position="23"/>
        <end position="83"/>
    </location>
</feature>
<evidence type="ECO:0000256" key="1">
    <source>
        <dbReference type="ARBA" id="ARBA00004496"/>
    </source>
</evidence>
<evidence type="ECO:0000256" key="2">
    <source>
        <dbReference type="ARBA" id="ARBA00022490"/>
    </source>
</evidence>
<dbReference type="PRINTS" id="PR01301">
    <property type="entry name" value="RGSPROTEIN"/>
</dbReference>
<feature type="domain" description="RGS" evidence="5">
    <location>
        <begin position="93"/>
        <end position="131"/>
    </location>
</feature>
<dbReference type="GO" id="GO:0070411">
    <property type="term" value="F:I-SMAD binding"/>
    <property type="evidence" value="ECO:0007669"/>
    <property type="project" value="TreeGrafter"/>
</dbReference>
<evidence type="ECO:0000256" key="3">
    <source>
        <dbReference type="ARBA" id="ARBA00022700"/>
    </source>
</evidence>
<evidence type="ECO:0000313" key="6">
    <source>
        <dbReference type="Ensembl" id="ENSLCNP00005022639.1"/>
    </source>
</evidence>
<dbReference type="Gene3D" id="1.10.196.10">
    <property type="match status" value="1"/>
</dbReference>
<proteinExistence type="predicted"/>
<dbReference type="FunFam" id="1.10.196.10:FF:000002">
    <property type="entry name" value="Axin 1"/>
    <property type="match status" value="1"/>
</dbReference>
<dbReference type="GO" id="GO:0031625">
    <property type="term" value="F:ubiquitin protein ligase binding"/>
    <property type="evidence" value="ECO:0007669"/>
    <property type="project" value="TreeGrafter"/>
</dbReference>
<keyword evidence="7" id="KW-1185">Reference proteome</keyword>
<comment type="subcellular location">
    <subcellularLocation>
        <location evidence="1">Cytoplasm</location>
    </subcellularLocation>
</comment>
<dbReference type="GO" id="GO:0042802">
    <property type="term" value="F:identical protein binding"/>
    <property type="evidence" value="ECO:0007669"/>
    <property type="project" value="TreeGrafter"/>
</dbReference>
<dbReference type="GO" id="GO:0032436">
    <property type="term" value="P:positive regulation of proteasomal ubiquitin-dependent protein catabolic process"/>
    <property type="evidence" value="ECO:0007669"/>
    <property type="project" value="TreeGrafter"/>
</dbReference>
<dbReference type="PANTHER" id="PTHR46102:SF3">
    <property type="entry name" value="AXIN-1"/>
    <property type="match status" value="1"/>
</dbReference>
<reference evidence="6" key="2">
    <citation type="submission" date="2025-09" db="UniProtKB">
        <authorList>
            <consortium name="Ensembl"/>
        </authorList>
    </citation>
    <scope>IDENTIFICATION</scope>
</reference>
<dbReference type="Pfam" id="PF16646">
    <property type="entry name" value="AXIN1_TNKS_BD"/>
    <property type="match status" value="1"/>
</dbReference>
<name>A0A667HS44_LYNCA</name>
<reference evidence="6" key="1">
    <citation type="submission" date="2025-08" db="UniProtKB">
        <authorList>
            <consortium name="Ensembl"/>
        </authorList>
    </citation>
    <scope>IDENTIFICATION</scope>
</reference>
<keyword evidence="3" id="KW-0734">Signal transduction inhibitor</keyword>
<dbReference type="GO" id="GO:0005886">
    <property type="term" value="C:plasma membrane"/>
    <property type="evidence" value="ECO:0007669"/>
    <property type="project" value="TreeGrafter"/>
</dbReference>
<evidence type="ECO:0000259" key="5">
    <source>
        <dbReference type="PROSITE" id="PS50132"/>
    </source>
</evidence>
<accession>A0A667HS44</accession>
<dbReference type="InterPro" id="IPR044926">
    <property type="entry name" value="RGS_subdomain_2"/>
</dbReference>
<dbReference type="CDD" id="cd11582">
    <property type="entry name" value="Axin_TNKS_binding"/>
    <property type="match status" value="1"/>
</dbReference>
<organism evidence="6 7">
    <name type="scientific">Lynx canadensis</name>
    <name type="common">Canada lynx</name>
    <name type="synonym">Felis canadensis</name>
    <dbReference type="NCBI Taxonomy" id="61383"/>
    <lineage>
        <taxon>Eukaryota</taxon>
        <taxon>Metazoa</taxon>
        <taxon>Chordata</taxon>
        <taxon>Craniata</taxon>
        <taxon>Vertebrata</taxon>
        <taxon>Euteleostomi</taxon>
        <taxon>Mammalia</taxon>
        <taxon>Eutheria</taxon>
        <taxon>Laurasiatheria</taxon>
        <taxon>Carnivora</taxon>
        <taxon>Feliformia</taxon>
        <taxon>Felidae</taxon>
        <taxon>Felinae</taxon>
        <taxon>Lynx</taxon>
    </lineage>
</organism>
<dbReference type="Gene3D" id="1.10.167.10">
    <property type="entry name" value="Regulator of G-protein Signalling 4, domain 2"/>
    <property type="match status" value="1"/>
</dbReference>
<dbReference type="InterPro" id="IPR032101">
    <property type="entry name" value="Axin_TNKS-bd"/>
</dbReference>
<protein>
    <recommendedName>
        <fullName evidence="5">RGS domain-containing protein</fullName>
    </recommendedName>
</protein>
<dbReference type="InterPro" id="IPR016137">
    <property type="entry name" value="RGS"/>
</dbReference>
<dbReference type="GO" id="GO:0005737">
    <property type="term" value="C:cytoplasm"/>
    <property type="evidence" value="ECO:0007669"/>
    <property type="project" value="UniProtKB-SubCell"/>
</dbReference>
<dbReference type="SUPFAM" id="SSF48097">
    <property type="entry name" value="Regulator of G-protein signaling, RGS"/>
    <property type="match status" value="1"/>
</dbReference>
<dbReference type="InterPro" id="IPR036305">
    <property type="entry name" value="RGS_sf"/>
</dbReference>
<dbReference type="PANTHER" id="PTHR46102">
    <property type="entry name" value="AXIN"/>
    <property type="match status" value="1"/>
</dbReference>
<dbReference type="GO" id="GO:0030877">
    <property type="term" value="C:beta-catenin destruction complex"/>
    <property type="evidence" value="ECO:0007669"/>
    <property type="project" value="TreeGrafter"/>
</dbReference>
<dbReference type="Proteomes" id="UP000472241">
    <property type="component" value="Unplaced"/>
</dbReference>
<evidence type="ECO:0000313" key="7">
    <source>
        <dbReference type="Proteomes" id="UP000472241"/>
    </source>
</evidence>
<dbReference type="GO" id="GO:0060090">
    <property type="term" value="F:molecular adaptor activity"/>
    <property type="evidence" value="ECO:0007669"/>
    <property type="project" value="TreeGrafter"/>
</dbReference>
<dbReference type="GO" id="GO:0008013">
    <property type="term" value="F:beta-catenin binding"/>
    <property type="evidence" value="ECO:0007669"/>
    <property type="project" value="TreeGrafter"/>
</dbReference>
<evidence type="ECO:0000256" key="4">
    <source>
        <dbReference type="SAM" id="MobiDB-lite"/>
    </source>
</evidence>
<dbReference type="GO" id="GO:0090090">
    <property type="term" value="P:negative regulation of canonical Wnt signaling pathway"/>
    <property type="evidence" value="ECO:0007669"/>
    <property type="project" value="InterPro"/>
</dbReference>
<dbReference type="InterPro" id="IPR043581">
    <property type="entry name" value="Axin-like"/>
</dbReference>
<dbReference type="InterPro" id="IPR024066">
    <property type="entry name" value="RGS_subdom1/3"/>
</dbReference>
<dbReference type="AlphaFoldDB" id="A0A667HS44"/>
<keyword evidence="2" id="KW-0963">Cytoplasm</keyword>
<dbReference type="Ensembl" id="ENSLCNT00005025307.1">
    <property type="protein sequence ID" value="ENSLCNP00005022639.1"/>
    <property type="gene ID" value="ENSLCNG00005014740.1"/>
</dbReference>
<dbReference type="Pfam" id="PF00615">
    <property type="entry name" value="RGS"/>
    <property type="match status" value="1"/>
</dbReference>
<dbReference type="GO" id="GO:0048468">
    <property type="term" value="P:cell development"/>
    <property type="evidence" value="ECO:0007669"/>
    <property type="project" value="TreeGrafter"/>
</dbReference>
<dbReference type="GO" id="GO:0019901">
    <property type="term" value="F:protein kinase binding"/>
    <property type="evidence" value="ECO:0007669"/>
    <property type="project" value="TreeGrafter"/>
</dbReference>
<dbReference type="PROSITE" id="PS50132">
    <property type="entry name" value="RGS"/>
    <property type="match status" value="1"/>
</dbReference>
<sequence length="223" mass="24202">MWGADVTPRFCCVTCLPFASFTEDAPRPPVPGEEGELVSTDPRPISHSFCSGKGAGVKGETSAATPRRSDLDLGYEPEGSASPTPPYLKWAESLHSLLDDQDGINLFRTFLKQEDCADLLDFWFACSGFRKLDIRALGERPLDGILGAAFSSCCCVVRSQHRVKCEVVGGAFAYRLLATLESPVVLIEKLLQLGKPVSSSSFLGGSPCGYWRFWPWVGASGRC</sequence>